<evidence type="ECO:0000256" key="1">
    <source>
        <dbReference type="SAM" id="Phobius"/>
    </source>
</evidence>
<protein>
    <submittedName>
        <fullName evidence="2">Uncharacterized protein</fullName>
    </submittedName>
</protein>
<sequence>MPQFYTSHSKLSASQPKLIQTITLVEPELQIDLADSKSVSYKLMIMHKSTPSLFQQVFFTVVAFTLLSGGGAISIASQPELTPEQSRILETLDTTWKIGIGKIFGLLGSQTPTLLNPKHETDEDEANESHS</sequence>
<proteinExistence type="predicted"/>
<gene>
    <name evidence="2" type="ORF">NIES2135_50200</name>
</gene>
<dbReference type="Proteomes" id="UP000217895">
    <property type="component" value="Chromosome"/>
</dbReference>
<keyword evidence="3" id="KW-1185">Reference proteome</keyword>
<name>A0A1Z4JNE0_LEPBY</name>
<keyword evidence="1" id="KW-0472">Membrane</keyword>
<evidence type="ECO:0000313" key="2">
    <source>
        <dbReference type="EMBL" id="BAY58147.1"/>
    </source>
</evidence>
<organism evidence="2 3">
    <name type="scientific">Leptolyngbya boryana NIES-2135</name>
    <dbReference type="NCBI Taxonomy" id="1973484"/>
    <lineage>
        <taxon>Bacteria</taxon>
        <taxon>Bacillati</taxon>
        <taxon>Cyanobacteriota</taxon>
        <taxon>Cyanophyceae</taxon>
        <taxon>Leptolyngbyales</taxon>
        <taxon>Leptolyngbyaceae</taxon>
        <taxon>Leptolyngbya group</taxon>
        <taxon>Leptolyngbya</taxon>
    </lineage>
</organism>
<keyword evidence="1" id="KW-0812">Transmembrane</keyword>
<accession>A0A1Z4JNE0</accession>
<evidence type="ECO:0000313" key="3">
    <source>
        <dbReference type="Proteomes" id="UP000217895"/>
    </source>
</evidence>
<dbReference type="AlphaFoldDB" id="A0A1Z4JNE0"/>
<dbReference type="EMBL" id="AP018203">
    <property type="protein sequence ID" value="BAY58147.1"/>
    <property type="molecule type" value="Genomic_DNA"/>
</dbReference>
<feature type="transmembrane region" description="Helical" evidence="1">
    <location>
        <begin position="53"/>
        <end position="77"/>
    </location>
</feature>
<keyword evidence="1" id="KW-1133">Transmembrane helix</keyword>
<reference evidence="2 3" key="1">
    <citation type="submission" date="2017-06" db="EMBL/GenBank/DDBJ databases">
        <title>Genome sequencing of cyanobaciteial culture collection at National Institute for Environmental Studies (NIES).</title>
        <authorList>
            <person name="Hirose Y."/>
            <person name="Shimura Y."/>
            <person name="Fujisawa T."/>
            <person name="Nakamura Y."/>
            <person name="Kawachi M."/>
        </authorList>
    </citation>
    <scope>NUCLEOTIDE SEQUENCE [LARGE SCALE GENOMIC DNA]</scope>
    <source>
        <strain evidence="2 3">NIES-2135</strain>
    </source>
</reference>